<comment type="similarity">
    <text evidence="2 11">Belongs to the WD repeat HIR1 family.</text>
</comment>
<accession>A0A1G4JSQ0</accession>
<dbReference type="FunFam" id="2.130.10.10:FF:001073">
    <property type="entry name" value="Protein HIR"/>
    <property type="match status" value="1"/>
</dbReference>
<feature type="compositionally biased region" description="Basic and acidic residues" evidence="12">
    <location>
        <begin position="300"/>
        <end position="309"/>
    </location>
</feature>
<dbReference type="GO" id="GO:0003714">
    <property type="term" value="F:transcription corepressor activity"/>
    <property type="evidence" value="ECO:0007669"/>
    <property type="project" value="EnsemblFungi"/>
</dbReference>
<dbReference type="GO" id="GO:0016480">
    <property type="term" value="P:negative regulation of transcription by RNA polymerase III"/>
    <property type="evidence" value="ECO:0007669"/>
    <property type="project" value="EnsemblFungi"/>
</dbReference>
<dbReference type="Proteomes" id="UP000190274">
    <property type="component" value="Chromosome G"/>
</dbReference>
<evidence type="ECO:0000256" key="11">
    <source>
        <dbReference type="RuleBase" id="RU364014"/>
    </source>
</evidence>
<feature type="repeat" description="WD" evidence="10">
    <location>
        <begin position="13"/>
        <end position="46"/>
    </location>
</feature>
<dbReference type="Gene3D" id="2.130.10.10">
    <property type="entry name" value="YVTN repeat-like/Quinoprotein amine dehydrogenase"/>
    <property type="match status" value="3"/>
</dbReference>
<feature type="region of interest" description="Disordered" evidence="12">
    <location>
        <begin position="527"/>
        <end position="547"/>
    </location>
</feature>
<dbReference type="PANTHER" id="PTHR13831:SF0">
    <property type="entry name" value="PROTEIN HIRA"/>
    <property type="match status" value="1"/>
</dbReference>
<evidence type="ECO:0000256" key="4">
    <source>
        <dbReference type="ARBA" id="ARBA00022574"/>
    </source>
</evidence>
<evidence type="ECO:0000256" key="6">
    <source>
        <dbReference type="ARBA" id="ARBA00022853"/>
    </source>
</evidence>
<evidence type="ECO:0000256" key="1">
    <source>
        <dbReference type="ARBA" id="ARBA00004123"/>
    </source>
</evidence>
<organism evidence="15 16">
    <name type="scientific">Lachancea dasiensis</name>
    <dbReference type="NCBI Taxonomy" id="1072105"/>
    <lineage>
        <taxon>Eukaryota</taxon>
        <taxon>Fungi</taxon>
        <taxon>Dikarya</taxon>
        <taxon>Ascomycota</taxon>
        <taxon>Saccharomycotina</taxon>
        <taxon>Saccharomycetes</taxon>
        <taxon>Saccharomycetales</taxon>
        <taxon>Saccharomycetaceae</taxon>
        <taxon>Lachancea</taxon>
    </lineage>
</organism>
<dbReference type="GO" id="GO:0000122">
    <property type="term" value="P:negative regulation of transcription by RNA polymerase II"/>
    <property type="evidence" value="ECO:0007669"/>
    <property type="project" value="EnsemblFungi"/>
</dbReference>
<proteinExistence type="inferred from homology"/>
<name>A0A1G4JSQ0_9SACH</name>
<keyword evidence="7 11" id="KW-0805">Transcription regulation</keyword>
<dbReference type="InterPro" id="IPR011494">
    <property type="entry name" value="HIRA-like_C"/>
</dbReference>
<feature type="repeat" description="WD" evidence="10">
    <location>
        <begin position="70"/>
        <end position="102"/>
    </location>
</feature>
<keyword evidence="16" id="KW-1185">Reference proteome</keyword>
<feature type="domain" description="CAF1B/HIR1 beta-propeller" evidence="14">
    <location>
        <begin position="23"/>
        <end position="404"/>
    </location>
</feature>
<gene>
    <name evidence="15" type="ORF">LADA_0G04698G</name>
</gene>
<evidence type="ECO:0000256" key="8">
    <source>
        <dbReference type="ARBA" id="ARBA00023163"/>
    </source>
</evidence>
<evidence type="ECO:0000256" key="7">
    <source>
        <dbReference type="ARBA" id="ARBA00023015"/>
    </source>
</evidence>
<evidence type="ECO:0000256" key="3">
    <source>
        <dbReference type="ARBA" id="ARBA00022491"/>
    </source>
</evidence>
<dbReference type="InterPro" id="IPR036322">
    <property type="entry name" value="WD40_repeat_dom_sf"/>
</dbReference>
<dbReference type="GO" id="GO:0000417">
    <property type="term" value="C:HIR complex"/>
    <property type="evidence" value="ECO:0007669"/>
    <property type="project" value="EnsemblFungi"/>
</dbReference>
<comment type="function">
    <text evidence="11">Required for replication-independent chromatin assembly and for the periodic repression of histone gene transcription during the cell cycle.</text>
</comment>
<comment type="subcellular location">
    <subcellularLocation>
        <location evidence="1 11">Nucleus</location>
    </subcellularLocation>
</comment>
<dbReference type="GO" id="GO:0006334">
    <property type="term" value="P:nucleosome assembly"/>
    <property type="evidence" value="ECO:0007669"/>
    <property type="project" value="EnsemblFungi"/>
</dbReference>
<dbReference type="Pfam" id="PF09453">
    <property type="entry name" value="HIRA_B"/>
    <property type="match status" value="1"/>
</dbReference>
<dbReference type="GO" id="GO:0006368">
    <property type="term" value="P:transcription elongation by RNA polymerase II"/>
    <property type="evidence" value="ECO:0007669"/>
    <property type="project" value="EnsemblFungi"/>
</dbReference>
<dbReference type="InterPro" id="IPR055410">
    <property type="entry name" value="Beta-prop_CAF1B_HIR1"/>
</dbReference>
<keyword evidence="5 11" id="KW-0677">Repeat</keyword>
<evidence type="ECO:0000256" key="5">
    <source>
        <dbReference type="ARBA" id="ARBA00022737"/>
    </source>
</evidence>
<dbReference type="OrthoDB" id="1741719at2759"/>
<dbReference type="EMBL" id="LT598457">
    <property type="protein sequence ID" value="SCU93746.1"/>
    <property type="molecule type" value="Genomic_DNA"/>
</dbReference>
<sequence length="872" mass="97541">MKVLKLPWLAHKEEHRKYEVYAADVSPDGERLATGGLDGKIRIWSIPDILRVVRKDPRLDEEAKVPLASMSRHTGSVTTVKFSPDGKFLASGSDDRILLIWERDEEQKQPIFGSESDKEHWNVRRRLVAHDNDIQDICWAPDGSILVTVGLDRSVIIWNGSTFEKIKRFDVHQSLVKGVIFDPANKYFATASDDRTLRIFRYHKAGDLNFSIEHVVSEPFKGSPITTYFRRLSWSPDGQHIAVPNATNGPVSSVSIVSRGNWDTNVTLIGHDSPTEVVRFNPRLFQVIKENKTKGSQSDTRVDDNKPEENTDAAEGRSLGDNSDTNSAETEDSVEEKVDSIIATAGQDKTLVLWSTGRAKPLLVAYDITNKSITDMVWSPDGTILFLTALDGSIITVVFETGELGNAIPLEKNVEHLHRYGVDKDSFDFPEGIKQLELEDKAKLLDQNRSPLDMYSLEKPEQVLPNKMPGTAQAPTILSVKRKEPSSDNNIPTTLEKRVKPAAIGVNKDSLNQMVVKNGRKRVAPTLISSGYSPTKPTETKQPSFKDQSPALKNIEAKDLFDNLKDKISCQAYPLPRLGVHSLIMGVRQRGVDKFHREEEITEKVRDTQGDARESDTDAEIEHVMRINSKTTADKVFSDEPNTRYVETPSVLPDADVVLVEFGELDDMYIMEIRNGVERGLQFEREALVEHPTRILGYHHSERVMDLLIPEVVICAVGSVQCKCWALATAEGNLLIYTSYGQHKLPKIALGHKAVKMVTIARFLIVLTESGLLYAWDIENGTCVHKKVPVMPILYGSPAESNRVRVQKKIMKISMDLKSRDLLVAFMNPQESFSWNADLGCWGFCNPENTHVQPAADKLTPMSAPTKVTSTC</sequence>
<dbReference type="PROSITE" id="PS50294">
    <property type="entry name" value="WD_REPEATS_REGION"/>
    <property type="match status" value="3"/>
</dbReference>
<feature type="region of interest" description="Disordered" evidence="12">
    <location>
        <begin position="289"/>
        <end position="335"/>
    </location>
</feature>
<evidence type="ECO:0000259" key="13">
    <source>
        <dbReference type="Pfam" id="PF07569"/>
    </source>
</evidence>
<keyword evidence="6 11" id="KW-0156">Chromatin regulator</keyword>
<evidence type="ECO:0000256" key="2">
    <source>
        <dbReference type="ARBA" id="ARBA00007306"/>
    </source>
</evidence>
<dbReference type="STRING" id="1266660.A0A1G4JSQ0"/>
<keyword evidence="3 11" id="KW-0678">Repressor</keyword>
<dbReference type="GO" id="GO:0031491">
    <property type="term" value="F:nucleosome binding"/>
    <property type="evidence" value="ECO:0007669"/>
    <property type="project" value="EnsemblFungi"/>
</dbReference>
<feature type="repeat" description="WD" evidence="10">
    <location>
        <begin position="169"/>
        <end position="200"/>
    </location>
</feature>
<evidence type="ECO:0000259" key="14">
    <source>
        <dbReference type="Pfam" id="PF24105"/>
    </source>
</evidence>
<keyword evidence="9 11" id="KW-0539">Nucleus</keyword>
<dbReference type="GO" id="GO:0000785">
    <property type="term" value="C:chromatin"/>
    <property type="evidence" value="ECO:0007669"/>
    <property type="project" value="TreeGrafter"/>
</dbReference>
<dbReference type="GO" id="GO:0003677">
    <property type="term" value="F:DNA binding"/>
    <property type="evidence" value="ECO:0007669"/>
    <property type="project" value="EnsemblFungi"/>
</dbReference>
<dbReference type="SMART" id="SM00320">
    <property type="entry name" value="WD40"/>
    <property type="match status" value="6"/>
</dbReference>
<dbReference type="InterPro" id="IPR015943">
    <property type="entry name" value="WD40/YVTN_repeat-like_dom_sf"/>
</dbReference>
<dbReference type="InterPro" id="IPR001680">
    <property type="entry name" value="WD40_rpt"/>
</dbReference>
<dbReference type="AlphaFoldDB" id="A0A1G4JSQ0"/>
<dbReference type="CDD" id="cd00200">
    <property type="entry name" value="WD40"/>
    <property type="match status" value="1"/>
</dbReference>
<dbReference type="PANTHER" id="PTHR13831">
    <property type="entry name" value="MEMBER OF THE HIR1 FAMILY OF WD-REPEAT PROTEINS"/>
    <property type="match status" value="1"/>
</dbReference>
<dbReference type="SUPFAM" id="SSF69322">
    <property type="entry name" value="Tricorn protease domain 2"/>
    <property type="match status" value="1"/>
</dbReference>
<dbReference type="InterPro" id="IPR019015">
    <property type="entry name" value="HIRA_B_motif"/>
</dbReference>
<dbReference type="Pfam" id="PF24105">
    <property type="entry name" value="Beta-prop_CAF1B_HIR1"/>
    <property type="match status" value="1"/>
</dbReference>
<keyword evidence="4 10" id="KW-0853">WD repeat</keyword>
<dbReference type="InterPro" id="IPR031120">
    <property type="entry name" value="HIR1-like"/>
</dbReference>
<dbReference type="GO" id="GO:0042802">
    <property type="term" value="F:identical protein binding"/>
    <property type="evidence" value="ECO:0007669"/>
    <property type="project" value="EnsemblFungi"/>
</dbReference>
<dbReference type="Pfam" id="PF07569">
    <property type="entry name" value="Hira"/>
    <property type="match status" value="1"/>
</dbReference>
<protein>
    <recommendedName>
        <fullName evidence="11">Protein HIR</fullName>
    </recommendedName>
</protein>
<dbReference type="SUPFAM" id="SSF50978">
    <property type="entry name" value="WD40 repeat-like"/>
    <property type="match status" value="1"/>
</dbReference>
<reference evidence="16" key="1">
    <citation type="submission" date="2016-03" db="EMBL/GenBank/DDBJ databases">
        <authorList>
            <person name="Devillers H."/>
        </authorList>
    </citation>
    <scope>NUCLEOTIDE SEQUENCE [LARGE SCALE GENOMIC DNA]</scope>
</reference>
<evidence type="ECO:0000256" key="9">
    <source>
        <dbReference type="ARBA" id="ARBA00023242"/>
    </source>
</evidence>
<evidence type="ECO:0000256" key="12">
    <source>
        <dbReference type="SAM" id="MobiDB-lite"/>
    </source>
</evidence>
<feature type="repeat" description="WD" evidence="10">
    <location>
        <begin position="127"/>
        <end position="168"/>
    </location>
</feature>
<dbReference type="GO" id="GO:0005634">
    <property type="term" value="C:nucleus"/>
    <property type="evidence" value="ECO:0007669"/>
    <property type="project" value="UniProtKB-SubCell"/>
</dbReference>
<dbReference type="GO" id="GO:1905268">
    <property type="term" value="P:negative regulation of chromatin organization"/>
    <property type="evidence" value="ECO:0007669"/>
    <property type="project" value="EnsemblFungi"/>
</dbReference>
<evidence type="ECO:0000313" key="16">
    <source>
        <dbReference type="Proteomes" id="UP000190274"/>
    </source>
</evidence>
<evidence type="ECO:0000256" key="10">
    <source>
        <dbReference type="PROSITE-ProRule" id="PRU00221"/>
    </source>
</evidence>
<feature type="domain" description="Protein HIRA-like C-terminal" evidence="13">
    <location>
        <begin position="741"/>
        <end position="842"/>
    </location>
</feature>
<keyword evidence="8 11" id="KW-0804">Transcription</keyword>
<evidence type="ECO:0000313" key="15">
    <source>
        <dbReference type="EMBL" id="SCU93746.1"/>
    </source>
</evidence>
<dbReference type="PROSITE" id="PS50082">
    <property type="entry name" value="WD_REPEATS_2"/>
    <property type="match status" value="4"/>
</dbReference>
<dbReference type="GO" id="GO:0000775">
    <property type="term" value="C:chromosome, centromeric region"/>
    <property type="evidence" value="ECO:0007669"/>
    <property type="project" value="EnsemblFungi"/>
</dbReference>